<dbReference type="FunFam" id="3.30.1330.40:FF:000001">
    <property type="entry name" value="L-PSP family endoribonuclease"/>
    <property type="match status" value="1"/>
</dbReference>
<sequence>MAREIIFTENAPKAVGPYVQAVRSNGMVYVSGQLGIDTAAGGLADGVEAQAHCSMKNLGAILRQAGTDYTKIVKTTIFLTDMNDFAAVNKIYESYFGGDFPARSCVQVAKLPLGGLVEVECIAQL</sequence>
<dbReference type="SUPFAM" id="SSF55298">
    <property type="entry name" value="YjgF-like"/>
    <property type="match status" value="1"/>
</dbReference>
<dbReference type="AlphaFoldDB" id="A0A6N3GQX9"/>
<dbReference type="InterPro" id="IPR006056">
    <property type="entry name" value="RidA"/>
</dbReference>
<dbReference type="GO" id="GO:0019239">
    <property type="term" value="F:deaminase activity"/>
    <property type="evidence" value="ECO:0007669"/>
    <property type="project" value="TreeGrafter"/>
</dbReference>
<proteinExistence type="inferred from homology"/>
<dbReference type="EC" id="3.5.4.-" evidence="3"/>
<dbReference type="Gene3D" id="3.30.1330.40">
    <property type="entry name" value="RutC-like"/>
    <property type="match status" value="1"/>
</dbReference>
<dbReference type="EMBL" id="JAQLGM010000011">
    <property type="protein sequence ID" value="MDB1999866.1"/>
    <property type="molecule type" value="Genomic_DNA"/>
</dbReference>
<dbReference type="CDD" id="cd00448">
    <property type="entry name" value="YjgF_YER057c_UK114_family"/>
    <property type="match status" value="1"/>
</dbReference>
<reference evidence="2" key="2">
    <citation type="submission" date="2023-01" db="EMBL/GenBank/DDBJ databases">
        <title>Human gut microbiome strain richness.</title>
        <authorList>
            <person name="Chen-Liaw A."/>
        </authorList>
    </citation>
    <scope>NUCLEOTIDE SEQUENCE</scope>
    <source>
        <strain evidence="2">B1_m1001713B170214d0_201011</strain>
    </source>
</reference>
<dbReference type="GO" id="GO:0005829">
    <property type="term" value="C:cytosol"/>
    <property type="evidence" value="ECO:0007669"/>
    <property type="project" value="TreeGrafter"/>
</dbReference>
<dbReference type="PANTHER" id="PTHR11803">
    <property type="entry name" value="2-IMINOBUTANOATE/2-IMINOPROPANOATE DEAMINASE RIDA"/>
    <property type="match status" value="1"/>
</dbReference>
<dbReference type="NCBIfam" id="TIGR00004">
    <property type="entry name" value="Rid family detoxifying hydrolase"/>
    <property type="match status" value="1"/>
</dbReference>
<dbReference type="RefSeq" id="WP_003503227.1">
    <property type="nucleotide sequence ID" value="NZ_BAABZD010000006.1"/>
</dbReference>
<gene>
    <name evidence="3" type="primary">ridA</name>
    <name evidence="3" type="ORF">CSLFYP84_03235</name>
    <name evidence="2" type="ORF">PM006_06595</name>
</gene>
<evidence type="ECO:0000313" key="2">
    <source>
        <dbReference type="EMBL" id="MDB1999866.1"/>
    </source>
</evidence>
<accession>A0A6N3GQX9</accession>
<dbReference type="PANTHER" id="PTHR11803:SF39">
    <property type="entry name" value="2-IMINOBUTANOATE_2-IMINOPROPANOATE DEAMINASE"/>
    <property type="match status" value="1"/>
</dbReference>
<name>A0A6N3GQX9_CLOSY</name>
<organism evidence="3">
    <name type="scientific">Clostridium symbiosum</name>
    <name type="common">Bacteroides symbiosus</name>
    <dbReference type="NCBI Taxonomy" id="1512"/>
    <lineage>
        <taxon>Bacteria</taxon>
        <taxon>Bacillati</taxon>
        <taxon>Bacillota</taxon>
        <taxon>Clostridia</taxon>
        <taxon>Lachnospirales</taxon>
        <taxon>Lachnospiraceae</taxon>
        <taxon>Otoolea</taxon>
    </lineage>
</organism>
<protein>
    <submittedName>
        <fullName evidence="3">Enamine/imine deaminase</fullName>
        <ecNumber evidence="3">3.5.4.-</ecNumber>
    </submittedName>
    <submittedName>
        <fullName evidence="2">RidA family protein</fullName>
    </submittedName>
</protein>
<dbReference type="Proteomes" id="UP001300871">
    <property type="component" value="Unassembled WGS sequence"/>
</dbReference>
<dbReference type="InterPro" id="IPR006175">
    <property type="entry name" value="YjgF/YER057c/UK114"/>
</dbReference>
<dbReference type="InterPro" id="IPR035959">
    <property type="entry name" value="RutC-like_sf"/>
</dbReference>
<dbReference type="Pfam" id="PF01042">
    <property type="entry name" value="Ribonuc_L-PSP"/>
    <property type="match status" value="1"/>
</dbReference>
<comment type="similarity">
    <text evidence="1">Belongs to the RutC family.</text>
</comment>
<keyword evidence="3" id="KW-0378">Hydrolase</keyword>
<reference evidence="3" key="1">
    <citation type="submission" date="2019-11" db="EMBL/GenBank/DDBJ databases">
        <authorList>
            <person name="Feng L."/>
        </authorList>
    </citation>
    <scope>NUCLEOTIDE SEQUENCE</scope>
    <source>
        <strain evidence="3">CsymbiosumLFYP84</strain>
    </source>
</reference>
<evidence type="ECO:0000313" key="3">
    <source>
        <dbReference type="EMBL" id="VYU66886.1"/>
    </source>
</evidence>
<evidence type="ECO:0000256" key="1">
    <source>
        <dbReference type="ARBA" id="ARBA00010552"/>
    </source>
</evidence>
<dbReference type="EMBL" id="CACRUA010000036">
    <property type="protein sequence ID" value="VYU66886.1"/>
    <property type="molecule type" value="Genomic_DNA"/>
</dbReference>